<dbReference type="FunFam" id="1.10.10.60:FF:000141">
    <property type="entry name" value="TetR family transcriptional regulator"/>
    <property type="match status" value="1"/>
</dbReference>
<dbReference type="PROSITE" id="PS01081">
    <property type="entry name" value="HTH_TETR_1"/>
    <property type="match status" value="1"/>
</dbReference>
<accession>A0A857M9E2</accession>
<dbReference type="Pfam" id="PF00440">
    <property type="entry name" value="TetR_N"/>
    <property type="match status" value="2"/>
</dbReference>
<dbReference type="InterPro" id="IPR023772">
    <property type="entry name" value="DNA-bd_HTH_TetR-type_CS"/>
</dbReference>
<dbReference type="AlphaFoldDB" id="A0A857M9E2"/>
<evidence type="ECO:0000256" key="1">
    <source>
        <dbReference type="ARBA" id="ARBA00023015"/>
    </source>
</evidence>
<dbReference type="Gene3D" id="1.10.10.60">
    <property type="entry name" value="Homeodomain-like"/>
    <property type="match status" value="2"/>
</dbReference>
<reference evidence="4" key="1">
    <citation type="journal article" date="2021" name="Nat. Microbiol.">
        <title>Cocultivation of an ultrasmall environmental parasitic bacterium with lytic ability against bacteria associated with wastewater foams.</title>
        <authorList>
            <person name="Batinovic S."/>
            <person name="Rose J.J.A."/>
            <person name="Ratcliffe J."/>
            <person name="Seviour R.J."/>
            <person name="Petrovski S."/>
        </authorList>
    </citation>
    <scope>NUCLEOTIDE SEQUENCE</scope>
    <source>
        <strain evidence="4">CON44</strain>
    </source>
</reference>
<proteinExistence type="predicted"/>
<dbReference type="PANTHER" id="PTHR30055:SF237">
    <property type="entry name" value="TRANSCRIPTIONAL REPRESSOR MCE3R"/>
    <property type="match status" value="1"/>
</dbReference>
<evidence type="ECO:0000313" key="4">
    <source>
        <dbReference type="EMBL" id="QHN38089.1"/>
    </source>
</evidence>
<sequence>MTEQTTPRRTRPADRKRQLATLAGTMFAEHGYAHVSVADIARAAGVTAPSVYRHFADKQALLVAAVLAGGDKLQACTDRMLARPDCSLDDLAAELAELGVSYPQTVSMWRANSAFLTEEQNTEILLRTREIIERWGAVIRANRPELGDRPAVRLAWAVLSVAGSLTVHHTKLSNTRAKAALHELISRTLTLDTDTAPPFTAPALPPSGDRNRRDEILDAASELFADRGYTAVGIDDIGAAVGISGPSVYNHFPSKLSILVSIARRSATTLEAGVIAAYARTDKPLPLLRLLVDSYVAAITTRPDLIVGFRSARILAAQTDTAEHLDTQRRYVRRWIDLLRQVHPELSSEEAAVAVHSALSIVNDAVGMRRGTGRDEFTAEMAYLMKGVLGV</sequence>
<organism evidence="4">
    <name type="scientific">Gordonia amarae</name>
    <dbReference type="NCBI Taxonomy" id="36821"/>
    <lineage>
        <taxon>Bacteria</taxon>
        <taxon>Bacillati</taxon>
        <taxon>Actinomycetota</taxon>
        <taxon>Actinomycetes</taxon>
        <taxon>Mycobacteriales</taxon>
        <taxon>Gordoniaceae</taxon>
        <taxon>Gordonia</taxon>
    </lineage>
</organism>
<dbReference type="GO" id="GO:0045892">
    <property type="term" value="P:negative regulation of DNA-templated transcription"/>
    <property type="evidence" value="ECO:0007669"/>
    <property type="project" value="UniProtKB-ARBA"/>
</dbReference>
<gene>
    <name evidence="4" type="ORF">GII30_01825</name>
</gene>
<keyword evidence="3" id="KW-0804">Transcription</keyword>
<keyword evidence="1" id="KW-0805">Transcription regulation</keyword>
<keyword evidence="2" id="KW-0238">DNA-binding</keyword>
<dbReference type="PANTHER" id="PTHR30055">
    <property type="entry name" value="HTH-TYPE TRANSCRIPTIONAL REGULATOR RUTR"/>
    <property type="match status" value="1"/>
</dbReference>
<evidence type="ECO:0000256" key="3">
    <source>
        <dbReference type="ARBA" id="ARBA00023163"/>
    </source>
</evidence>
<dbReference type="PROSITE" id="PS50977">
    <property type="entry name" value="HTH_TETR_2"/>
    <property type="match status" value="2"/>
</dbReference>
<evidence type="ECO:0000256" key="2">
    <source>
        <dbReference type="ARBA" id="ARBA00023125"/>
    </source>
</evidence>
<dbReference type="PRINTS" id="PR00455">
    <property type="entry name" value="HTHTETR"/>
</dbReference>
<dbReference type="InterPro" id="IPR001647">
    <property type="entry name" value="HTH_TetR"/>
</dbReference>
<dbReference type="SUPFAM" id="SSF46689">
    <property type="entry name" value="Homeodomain-like"/>
    <property type="match status" value="2"/>
</dbReference>
<dbReference type="RefSeq" id="WP_005192158.1">
    <property type="nucleotide sequence ID" value="NZ_CP045804.1"/>
</dbReference>
<dbReference type="InterPro" id="IPR009057">
    <property type="entry name" value="Homeodomain-like_sf"/>
</dbReference>
<dbReference type="EMBL" id="CP045810">
    <property type="protein sequence ID" value="QHN38089.1"/>
    <property type="molecule type" value="Genomic_DNA"/>
</dbReference>
<dbReference type="GO" id="GO:0003700">
    <property type="term" value="F:DNA-binding transcription factor activity"/>
    <property type="evidence" value="ECO:0007669"/>
    <property type="project" value="TreeGrafter"/>
</dbReference>
<dbReference type="InterPro" id="IPR050109">
    <property type="entry name" value="HTH-type_TetR-like_transc_reg"/>
</dbReference>
<protein>
    <submittedName>
        <fullName evidence="4">TetR family transcriptional regulator</fullName>
    </submittedName>
</protein>
<dbReference type="GO" id="GO:0000976">
    <property type="term" value="F:transcription cis-regulatory region binding"/>
    <property type="evidence" value="ECO:0007669"/>
    <property type="project" value="TreeGrafter"/>
</dbReference>
<name>A0A857M9E2_9ACTN</name>
<dbReference type="Gene3D" id="1.10.357.10">
    <property type="entry name" value="Tetracycline Repressor, domain 2"/>
    <property type="match status" value="2"/>
</dbReference>